<feature type="domain" description="DUF1468" evidence="2">
    <location>
        <begin position="20"/>
        <end position="161"/>
    </location>
</feature>
<protein>
    <submittedName>
        <fullName evidence="3">Tripartite tricarboxylate transporter TctB family protein</fullName>
    </submittedName>
</protein>
<dbReference type="Pfam" id="PF07331">
    <property type="entry name" value="TctB"/>
    <property type="match status" value="1"/>
</dbReference>
<comment type="caution">
    <text evidence="3">The sequence shown here is derived from an EMBL/GenBank/DDBJ whole genome shotgun (WGS) entry which is preliminary data.</text>
</comment>
<feature type="transmembrane region" description="Helical" evidence="1">
    <location>
        <begin position="49"/>
        <end position="69"/>
    </location>
</feature>
<proteinExistence type="predicted"/>
<name>A0ABW2B9H6_9RHOB</name>
<keyword evidence="4" id="KW-1185">Reference proteome</keyword>
<dbReference type="EMBL" id="JBHSWG010000003">
    <property type="protein sequence ID" value="MFC6761438.1"/>
    <property type="molecule type" value="Genomic_DNA"/>
</dbReference>
<keyword evidence="1" id="KW-0472">Membrane</keyword>
<organism evidence="3 4">
    <name type="scientific">Sulfitobacter porphyrae</name>
    <dbReference type="NCBI Taxonomy" id="1246864"/>
    <lineage>
        <taxon>Bacteria</taxon>
        <taxon>Pseudomonadati</taxon>
        <taxon>Pseudomonadota</taxon>
        <taxon>Alphaproteobacteria</taxon>
        <taxon>Rhodobacterales</taxon>
        <taxon>Roseobacteraceae</taxon>
        <taxon>Sulfitobacter</taxon>
    </lineage>
</organism>
<dbReference type="Proteomes" id="UP001596353">
    <property type="component" value="Unassembled WGS sequence"/>
</dbReference>
<evidence type="ECO:0000259" key="2">
    <source>
        <dbReference type="Pfam" id="PF07331"/>
    </source>
</evidence>
<dbReference type="InterPro" id="IPR009936">
    <property type="entry name" value="DUF1468"/>
</dbReference>
<keyword evidence="1" id="KW-0812">Transmembrane</keyword>
<keyword evidence="1" id="KW-1133">Transmembrane helix</keyword>
<feature type="transmembrane region" description="Helical" evidence="1">
    <location>
        <begin position="137"/>
        <end position="160"/>
    </location>
</feature>
<evidence type="ECO:0000313" key="4">
    <source>
        <dbReference type="Proteomes" id="UP001596353"/>
    </source>
</evidence>
<accession>A0ABW2B9H6</accession>
<reference evidence="4" key="1">
    <citation type="journal article" date="2019" name="Int. J. Syst. Evol. Microbiol.">
        <title>The Global Catalogue of Microorganisms (GCM) 10K type strain sequencing project: providing services to taxonomists for standard genome sequencing and annotation.</title>
        <authorList>
            <consortium name="The Broad Institute Genomics Platform"/>
            <consortium name="The Broad Institute Genome Sequencing Center for Infectious Disease"/>
            <person name="Wu L."/>
            <person name="Ma J."/>
        </authorList>
    </citation>
    <scope>NUCLEOTIDE SEQUENCE [LARGE SCALE GENOMIC DNA]</scope>
    <source>
        <strain evidence="4">CCUG 66188</strain>
    </source>
</reference>
<gene>
    <name evidence="3" type="ORF">ACFQFQ_21495</name>
</gene>
<sequence length="168" mass="18839">MKVPQANSPRFGHWRTNRVAAVGFFVLLLPLMTYLLFDSDTFRKLRDGFYLGIIPLLTVSGILACSVSLMFDQYRKDPFHKADYENRPTWFRVLLAVGALVSMYVYYHLMLSIGFPVATVAYVAALMMVMGVRNAPVITATAIFVTGFAIVVFTLLGFSLPLLPRAFV</sequence>
<evidence type="ECO:0000313" key="3">
    <source>
        <dbReference type="EMBL" id="MFC6761438.1"/>
    </source>
</evidence>
<feature type="transmembrane region" description="Helical" evidence="1">
    <location>
        <begin position="20"/>
        <end position="37"/>
    </location>
</feature>
<feature type="transmembrane region" description="Helical" evidence="1">
    <location>
        <begin position="113"/>
        <end position="130"/>
    </location>
</feature>
<evidence type="ECO:0000256" key="1">
    <source>
        <dbReference type="SAM" id="Phobius"/>
    </source>
</evidence>